<evidence type="ECO:0000313" key="1">
    <source>
        <dbReference type="Ensembl" id="ENSSANP00000017830.1"/>
    </source>
</evidence>
<protein>
    <submittedName>
        <fullName evidence="1">Uncharacterized protein</fullName>
    </submittedName>
</protein>
<keyword evidence="2" id="KW-1185">Reference proteome</keyword>
<dbReference type="Ensembl" id="ENSSANT00000019040.1">
    <property type="protein sequence ID" value="ENSSANP00000017830.1"/>
    <property type="gene ID" value="ENSSANG00000009365.1"/>
</dbReference>
<reference evidence="1" key="1">
    <citation type="submission" date="2025-08" db="UniProtKB">
        <authorList>
            <consortium name="Ensembl"/>
        </authorList>
    </citation>
    <scope>IDENTIFICATION</scope>
</reference>
<reference evidence="1" key="2">
    <citation type="submission" date="2025-09" db="UniProtKB">
        <authorList>
            <consortium name="Ensembl"/>
        </authorList>
    </citation>
    <scope>IDENTIFICATION</scope>
</reference>
<name>A0A671LDZ7_9TELE</name>
<sequence length="65" mass="7680">MADGEEPMAVEGCSIGDWDGRWSHVQKFLERTGPFTHPDFEPSEEVRKKLDNFALIYIYFFPFFF</sequence>
<dbReference type="Proteomes" id="UP000472260">
    <property type="component" value="Unassembled WGS sequence"/>
</dbReference>
<evidence type="ECO:0000313" key="2">
    <source>
        <dbReference type="Proteomes" id="UP000472260"/>
    </source>
</evidence>
<proteinExistence type="predicted"/>
<accession>A0A671LDZ7</accession>
<organism evidence="1 2">
    <name type="scientific">Sinocyclocheilus anshuiensis</name>
    <dbReference type="NCBI Taxonomy" id="1608454"/>
    <lineage>
        <taxon>Eukaryota</taxon>
        <taxon>Metazoa</taxon>
        <taxon>Chordata</taxon>
        <taxon>Craniata</taxon>
        <taxon>Vertebrata</taxon>
        <taxon>Euteleostomi</taxon>
        <taxon>Actinopterygii</taxon>
        <taxon>Neopterygii</taxon>
        <taxon>Teleostei</taxon>
        <taxon>Ostariophysi</taxon>
        <taxon>Cypriniformes</taxon>
        <taxon>Cyprinidae</taxon>
        <taxon>Cyprininae</taxon>
        <taxon>Sinocyclocheilus</taxon>
    </lineage>
</organism>
<dbReference type="AlphaFoldDB" id="A0A671LDZ7"/>